<evidence type="ECO:0000313" key="5">
    <source>
        <dbReference type="Proteomes" id="UP000246077"/>
    </source>
</evidence>
<dbReference type="PANTHER" id="PTHR30055:SF148">
    <property type="entry name" value="TETR-FAMILY TRANSCRIPTIONAL REGULATOR"/>
    <property type="match status" value="1"/>
</dbReference>
<dbReference type="AlphaFoldDB" id="A0A317E798"/>
<dbReference type="Pfam" id="PF17937">
    <property type="entry name" value="TetR_C_28"/>
    <property type="match status" value="1"/>
</dbReference>
<dbReference type="Pfam" id="PF00440">
    <property type="entry name" value="TetR_N"/>
    <property type="match status" value="1"/>
</dbReference>
<keyword evidence="5" id="KW-1185">Reference proteome</keyword>
<dbReference type="InterPro" id="IPR050109">
    <property type="entry name" value="HTH-type_TetR-like_transc_reg"/>
</dbReference>
<sequence length="215" mass="23342">MISLPCGMAATAVSARLAMKPPRWYVSIMSEAHRRPKQPDILRRHLLEVTADLSLRQGIGNVRLEAVAAAAGVSKGGLLHHFPSRQALLEALCREYLARLDRRLAEALAADPVPGGRFTRAYLAVMTAAEPTEQERTWGILSCVLFAEPAFRSRWADWLSGHLRAHAATDGGTALEIVRLAADGLWLSDMAGESADRAAVVGRLHAMTLSKEPTC</sequence>
<dbReference type="InterPro" id="IPR036271">
    <property type="entry name" value="Tet_transcr_reg_TetR-rel_C_sf"/>
</dbReference>
<name>A0A317E798_9PROT</name>
<dbReference type="InterPro" id="IPR009057">
    <property type="entry name" value="Homeodomain-like_sf"/>
</dbReference>
<dbReference type="GO" id="GO:0000976">
    <property type="term" value="F:transcription cis-regulatory region binding"/>
    <property type="evidence" value="ECO:0007669"/>
    <property type="project" value="TreeGrafter"/>
</dbReference>
<dbReference type="OrthoDB" id="9809772at2"/>
<evidence type="ECO:0000313" key="4">
    <source>
        <dbReference type="EMBL" id="PWR22372.1"/>
    </source>
</evidence>
<proteinExistence type="predicted"/>
<reference evidence="5" key="1">
    <citation type="submission" date="2018-05" db="EMBL/GenBank/DDBJ databases">
        <title>Zavarzinia sp. HR-AS.</title>
        <authorList>
            <person name="Lee Y."/>
            <person name="Jeon C.O."/>
        </authorList>
    </citation>
    <scope>NUCLEOTIDE SEQUENCE [LARGE SCALE GENOMIC DNA]</scope>
    <source>
        <strain evidence="5">DSM 1231</strain>
    </source>
</reference>
<evidence type="ECO:0000256" key="2">
    <source>
        <dbReference type="PROSITE-ProRule" id="PRU00335"/>
    </source>
</evidence>
<dbReference type="GO" id="GO:0003700">
    <property type="term" value="F:DNA-binding transcription factor activity"/>
    <property type="evidence" value="ECO:0007669"/>
    <property type="project" value="TreeGrafter"/>
</dbReference>
<dbReference type="EMBL" id="QGLF01000002">
    <property type="protein sequence ID" value="PWR22372.1"/>
    <property type="molecule type" value="Genomic_DNA"/>
</dbReference>
<dbReference type="PROSITE" id="PS50977">
    <property type="entry name" value="HTH_TETR_2"/>
    <property type="match status" value="1"/>
</dbReference>
<dbReference type="InterPro" id="IPR041479">
    <property type="entry name" value="TetR_CgmR_C"/>
</dbReference>
<protein>
    <submittedName>
        <fullName evidence="4">TetR family transcriptional regulator</fullName>
    </submittedName>
</protein>
<dbReference type="SUPFAM" id="SSF48498">
    <property type="entry name" value="Tetracyclin repressor-like, C-terminal domain"/>
    <property type="match status" value="1"/>
</dbReference>
<comment type="caution">
    <text evidence="4">The sequence shown here is derived from an EMBL/GenBank/DDBJ whole genome shotgun (WGS) entry which is preliminary data.</text>
</comment>
<keyword evidence="1 2" id="KW-0238">DNA-binding</keyword>
<dbReference type="PRINTS" id="PR00455">
    <property type="entry name" value="HTHTETR"/>
</dbReference>
<dbReference type="Gene3D" id="1.10.357.10">
    <property type="entry name" value="Tetracycline Repressor, domain 2"/>
    <property type="match status" value="1"/>
</dbReference>
<accession>A0A317E798</accession>
<evidence type="ECO:0000256" key="1">
    <source>
        <dbReference type="ARBA" id="ARBA00023125"/>
    </source>
</evidence>
<dbReference type="InterPro" id="IPR001647">
    <property type="entry name" value="HTH_TetR"/>
</dbReference>
<dbReference type="SUPFAM" id="SSF46689">
    <property type="entry name" value="Homeodomain-like"/>
    <property type="match status" value="1"/>
</dbReference>
<organism evidence="4 5">
    <name type="scientific">Zavarzinia compransoris</name>
    <dbReference type="NCBI Taxonomy" id="1264899"/>
    <lineage>
        <taxon>Bacteria</taxon>
        <taxon>Pseudomonadati</taxon>
        <taxon>Pseudomonadota</taxon>
        <taxon>Alphaproteobacteria</taxon>
        <taxon>Rhodospirillales</taxon>
        <taxon>Zavarziniaceae</taxon>
        <taxon>Zavarzinia</taxon>
    </lineage>
</organism>
<evidence type="ECO:0000259" key="3">
    <source>
        <dbReference type="PROSITE" id="PS50977"/>
    </source>
</evidence>
<dbReference type="PANTHER" id="PTHR30055">
    <property type="entry name" value="HTH-TYPE TRANSCRIPTIONAL REGULATOR RUTR"/>
    <property type="match status" value="1"/>
</dbReference>
<feature type="DNA-binding region" description="H-T-H motif" evidence="2">
    <location>
        <begin position="63"/>
        <end position="82"/>
    </location>
</feature>
<dbReference type="Proteomes" id="UP000246077">
    <property type="component" value="Unassembled WGS sequence"/>
</dbReference>
<feature type="domain" description="HTH tetR-type" evidence="3">
    <location>
        <begin position="40"/>
        <end position="100"/>
    </location>
</feature>
<gene>
    <name evidence="4" type="ORF">DKG75_10510</name>
</gene>